<dbReference type="EMBL" id="BMXL01000020">
    <property type="protein sequence ID" value="GHD31255.1"/>
    <property type="molecule type" value="Genomic_DNA"/>
</dbReference>
<evidence type="ECO:0000313" key="5">
    <source>
        <dbReference type="Proteomes" id="UP000654947"/>
    </source>
</evidence>
<dbReference type="AlphaFoldDB" id="A0A918XHB5"/>
<dbReference type="RefSeq" id="WP_193518303.1">
    <property type="nucleotide sequence ID" value="NZ_BMXL01000020.1"/>
</dbReference>
<evidence type="ECO:0000256" key="2">
    <source>
        <dbReference type="SAM" id="Phobius"/>
    </source>
</evidence>
<organism evidence="4 5">
    <name type="scientific">Nocardiopsis kunsanensis</name>
    <dbReference type="NCBI Taxonomy" id="141693"/>
    <lineage>
        <taxon>Bacteria</taxon>
        <taxon>Bacillati</taxon>
        <taxon>Actinomycetota</taxon>
        <taxon>Actinomycetes</taxon>
        <taxon>Streptosporangiales</taxon>
        <taxon>Nocardiopsidaceae</taxon>
        <taxon>Nocardiopsis</taxon>
    </lineage>
</organism>
<keyword evidence="5" id="KW-1185">Reference proteome</keyword>
<keyword evidence="2" id="KW-1133">Transmembrane helix</keyword>
<evidence type="ECO:0000259" key="3">
    <source>
        <dbReference type="Pfam" id="PF26526"/>
    </source>
</evidence>
<evidence type="ECO:0000313" key="4">
    <source>
        <dbReference type="EMBL" id="GHD31255.1"/>
    </source>
</evidence>
<gene>
    <name evidence="4" type="ORF">GCM10007147_33950</name>
</gene>
<comment type="caution">
    <text evidence="4">The sequence shown here is derived from an EMBL/GenBank/DDBJ whole genome shotgun (WGS) entry which is preliminary data.</text>
</comment>
<dbReference type="Proteomes" id="UP000654947">
    <property type="component" value="Unassembled WGS sequence"/>
</dbReference>
<feature type="compositionally biased region" description="Low complexity" evidence="1">
    <location>
        <begin position="51"/>
        <end position="62"/>
    </location>
</feature>
<protein>
    <recommendedName>
        <fullName evidence="3">DUF8175 domain-containing protein</fullName>
    </recommendedName>
</protein>
<keyword evidence="2" id="KW-0812">Transmembrane</keyword>
<proteinExistence type="predicted"/>
<name>A0A918XHB5_9ACTN</name>
<keyword evidence="2" id="KW-0472">Membrane</keyword>
<reference evidence="4 5" key="1">
    <citation type="journal article" date="2014" name="Int. J. Syst. Evol. Microbiol.">
        <title>Complete genome sequence of Corynebacterium casei LMG S-19264T (=DSM 44701T), isolated from a smear-ripened cheese.</title>
        <authorList>
            <consortium name="US DOE Joint Genome Institute (JGI-PGF)"/>
            <person name="Walter F."/>
            <person name="Albersmeier A."/>
            <person name="Kalinowski J."/>
            <person name="Ruckert C."/>
        </authorList>
    </citation>
    <scope>NUCLEOTIDE SEQUENCE [LARGE SCALE GENOMIC DNA]</scope>
    <source>
        <strain evidence="4 5">KCTC 19473</strain>
    </source>
</reference>
<feature type="region of interest" description="Disordered" evidence="1">
    <location>
        <begin position="44"/>
        <end position="71"/>
    </location>
</feature>
<evidence type="ECO:0000256" key="1">
    <source>
        <dbReference type="SAM" id="MobiDB-lite"/>
    </source>
</evidence>
<sequence>MTNFGEQVDESPFAARGFIFSAMFLGAIVLVGLLVISISFFGGDDEDGEETSPSAPTASPTSEKPPPAEDASVCGLTEVEMASGLDEPPEGTEWELAGTIAAPGVEGQGPGTVDDDGYRSCFARTPLGAVLAAANWTAMSSDPELADVVMERALAEGPGREAALADGGTSAAASEDDGASIQIAAFRVISYDGEEASVQIAYTSSYGLNMVFPLDLRWENGDWKNVLADDGEPATPPYPVESLSEFVRWQGA</sequence>
<accession>A0A918XHB5</accession>
<dbReference type="Pfam" id="PF26526">
    <property type="entry name" value="DUF8175"/>
    <property type="match status" value="1"/>
</dbReference>
<feature type="transmembrane region" description="Helical" evidence="2">
    <location>
        <begin position="18"/>
        <end position="41"/>
    </location>
</feature>
<dbReference type="InterPro" id="IPR058488">
    <property type="entry name" value="DUF8175"/>
</dbReference>
<feature type="domain" description="DUF8175" evidence="3">
    <location>
        <begin position="56"/>
        <end position="247"/>
    </location>
</feature>